<gene>
    <name evidence="2" type="ORF">GCU69_18465</name>
</gene>
<dbReference type="InterPro" id="IPR036390">
    <property type="entry name" value="WH_DNA-bd_sf"/>
</dbReference>
<sequence length="103" mass="11513">MSGPEPVFDEVVHAPYRLRICVLLAATDTAEFSLLREELQVSDSVLSKHLKVLREAKYLTMGKEPAERAPRRTYVSLTTRGRKALDGHLAELRRLAALAAPED</sequence>
<evidence type="ECO:0000259" key="1">
    <source>
        <dbReference type="SMART" id="SM00418"/>
    </source>
</evidence>
<dbReference type="InterPro" id="IPR036388">
    <property type="entry name" value="WH-like_DNA-bd_sf"/>
</dbReference>
<dbReference type="InterPro" id="IPR001845">
    <property type="entry name" value="HTH_ArsR_DNA-bd_dom"/>
</dbReference>
<dbReference type="RefSeq" id="WP_098753645.1">
    <property type="nucleotide sequence ID" value="NZ_WHPN01000303.1"/>
</dbReference>
<dbReference type="Proteomes" id="UP000621266">
    <property type="component" value="Unassembled WGS sequence"/>
</dbReference>
<comment type="caution">
    <text evidence="2">The sequence shown here is derived from an EMBL/GenBank/DDBJ whole genome shotgun (WGS) entry which is preliminary data.</text>
</comment>
<dbReference type="Pfam" id="PF13601">
    <property type="entry name" value="HTH_34"/>
    <property type="match status" value="1"/>
</dbReference>
<dbReference type="Gene3D" id="1.10.10.10">
    <property type="entry name" value="Winged helix-like DNA-binding domain superfamily/Winged helix DNA-binding domain"/>
    <property type="match status" value="1"/>
</dbReference>
<feature type="domain" description="HTH arsR-type" evidence="1">
    <location>
        <begin position="7"/>
        <end position="98"/>
    </location>
</feature>
<dbReference type="EMBL" id="WHPN01000303">
    <property type="protein sequence ID" value="KAF4407658.1"/>
    <property type="molecule type" value="Genomic_DNA"/>
</dbReference>
<dbReference type="PANTHER" id="PTHR37318:SF1">
    <property type="entry name" value="BSL7504 PROTEIN"/>
    <property type="match status" value="1"/>
</dbReference>
<evidence type="ECO:0000313" key="2">
    <source>
        <dbReference type="EMBL" id="KAF4407658.1"/>
    </source>
</evidence>
<organism evidence="2 3">
    <name type="scientific">Streptomyces lycii</name>
    <dbReference type="NCBI Taxonomy" id="2654337"/>
    <lineage>
        <taxon>Bacteria</taxon>
        <taxon>Bacillati</taxon>
        <taxon>Actinomycetota</taxon>
        <taxon>Actinomycetes</taxon>
        <taxon>Kitasatosporales</taxon>
        <taxon>Streptomycetaceae</taxon>
        <taxon>Streptomyces</taxon>
    </lineage>
</organism>
<name>A0ABQ7FGH6_9ACTN</name>
<dbReference type="SMART" id="SM00418">
    <property type="entry name" value="HTH_ARSR"/>
    <property type="match status" value="1"/>
</dbReference>
<reference evidence="2 3" key="1">
    <citation type="submission" date="2019-10" db="EMBL/GenBank/DDBJ databases">
        <title>Streptomyces tenebrisbrunneis sp.nov., an endogenous actinomycete isolated from of Lycium ruthenicum.</title>
        <authorList>
            <person name="Ma L."/>
        </authorList>
    </citation>
    <scope>NUCLEOTIDE SEQUENCE [LARGE SCALE GENOMIC DNA]</scope>
    <source>
        <strain evidence="2 3">TRM 66187</strain>
    </source>
</reference>
<dbReference type="SUPFAM" id="SSF46785">
    <property type="entry name" value="Winged helix' DNA-binding domain"/>
    <property type="match status" value="1"/>
</dbReference>
<evidence type="ECO:0000313" key="3">
    <source>
        <dbReference type="Proteomes" id="UP000621266"/>
    </source>
</evidence>
<keyword evidence="3" id="KW-1185">Reference proteome</keyword>
<dbReference type="InterPro" id="IPR027395">
    <property type="entry name" value="WH_DNA-bd_dom"/>
</dbReference>
<accession>A0ABQ7FGH6</accession>
<protein>
    <submittedName>
        <fullName evidence="2">Helix-turn-helix domain-containing protein</fullName>
    </submittedName>
</protein>
<proteinExistence type="predicted"/>
<dbReference type="PANTHER" id="PTHR37318">
    <property type="entry name" value="BSL7504 PROTEIN"/>
    <property type="match status" value="1"/>
</dbReference>
<dbReference type="InterPro" id="IPR011991">
    <property type="entry name" value="ArsR-like_HTH"/>
</dbReference>
<dbReference type="CDD" id="cd00090">
    <property type="entry name" value="HTH_ARSR"/>
    <property type="match status" value="1"/>
</dbReference>